<name>A0A179F861_METCM</name>
<accession>A0A179F861</accession>
<keyword evidence="3" id="KW-1185">Reference proteome</keyword>
<sequence>MPRNLEKKPDGPTQEDVLLLSMKKAVRNITLFKNQKRSILLKCGWREIRIHADPFRGLFSEAHFLKLNDEGVTPEVRGVIIEHLPRLVLFLYTQSYMTEEEKAGEMTSKTGRAREDVEMGIHATAMLIGHTLGIEALTMLAAGSFPSSSDYGYQGADYWKGVLMEKPHEIVNLARRAGGSPAVSLSSGFAKIKKSPLLPFNENMGPVNDSMSGYNENTLPVYDNKSPYNENILPYNENMAPVNDNIWPLNDNISPYNENTLPVNENMSPVNQNISPVNENTTWYSHNAMDNFEVFSSLPSCPQGWDCGAGLTVPDGDAHSSEFEHPNPEPEWAPYEPEVPGGNRPATGSLAHEDKQPRKSKKGEKSQRDERSKSKERSKKEERSKKRENSKKEERSKREERSKKEKKRAYIEGWQGA</sequence>
<dbReference type="AlphaFoldDB" id="A0A179F861"/>
<protein>
    <submittedName>
        <fullName evidence="2">Trans-activating transcriptional regulator domain-containing protein</fullName>
    </submittedName>
</protein>
<feature type="compositionally biased region" description="Basic and acidic residues" evidence="1">
    <location>
        <begin position="351"/>
        <end position="403"/>
    </location>
</feature>
<evidence type="ECO:0000313" key="2">
    <source>
        <dbReference type="EMBL" id="OAQ61622.1"/>
    </source>
</evidence>
<reference evidence="2 3" key="1">
    <citation type="journal article" date="2016" name="PLoS Pathog.">
        <title>Biosynthesis of antibiotic leucinostatins in bio-control fungus Purpureocillium lilacinum and their inhibition on phytophthora revealed by genome mining.</title>
        <authorList>
            <person name="Wang G."/>
            <person name="Liu Z."/>
            <person name="Lin R."/>
            <person name="Li E."/>
            <person name="Mao Z."/>
            <person name="Ling J."/>
            <person name="Yang Y."/>
            <person name="Yin W.B."/>
            <person name="Xie B."/>
        </authorList>
    </citation>
    <scope>NUCLEOTIDE SEQUENCE [LARGE SCALE GENOMIC DNA]</scope>
    <source>
        <strain evidence="2">170</strain>
    </source>
</reference>
<gene>
    <name evidence="2" type="ORF">VFPPC_09436</name>
</gene>
<dbReference type="KEGG" id="pchm:VFPPC_09436"/>
<organism evidence="2 3">
    <name type="scientific">Pochonia chlamydosporia 170</name>
    <dbReference type="NCBI Taxonomy" id="1380566"/>
    <lineage>
        <taxon>Eukaryota</taxon>
        <taxon>Fungi</taxon>
        <taxon>Dikarya</taxon>
        <taxon>Ascomycota</taxon>
        <taxon>Pezizomycotina</taxon>
        <taxon>Sordariomycetes</taxon>
        <taxon>Hypocreomycetidae</taxon>
        <taxon>Hypocreales</taxon>
        <taxon>Clavicipitaceae</taxon>
        <taxon>Pochonia</taxon>
    </lineage>
</organism>
<dbReference type="Proteomes" id="UP000078397">
    <property type="component" value="Unassembled WGS sequence"/>
</dbReference>
<dbReference type="EMBL" id="LSBJ02000007">
    <property type="protein sequence ID" value="OAQ61622.1"/>
    <property type="molecule type" value="Genomic_DNA"/>
</dbReference>
<evidence type="ECO:0000313" key="3">
    <source>
        <dbReference type="Proteomes" id="UP000078397"/>
    </source>
</evidence>
<feature type="compositionally biased region" description="Basic and acidic residues" evidence="1">
    <location>
        <begin position="316"/>
        <end position="328"/>
    </location>
</feature>
<proteinExistence type="predicted"/>
<dbReference type="GeneID" id="28851966"/>
<dbReference type="STRING" id="1380566.A0A179F861"/>
<feature type="region of interest" description="Disordered" evidence="1">
    <location>
        <begin position="312"/>
        <end position="417"/>
    </location>
</feature>
<evidence type="ECO:0000256" key="1">
    <source>
        <dbReference type="SAM" id="MobiDB-lite"/>
    </source>
</evidence>
<dbReference type="OrthoDB" id="2575524at2759"/>
<dbReference type="RefSeq" id="XP_018139326.1">
    <property type="nucleotide sequence ID" value="XM_018287972.1"/>
</dbReference>
<comment type="caution">
    <text evidence="2">The sequence shown here is derived from an EMBL/GenBank/DDBJ whole genome shotgun (WGS) entry which is preliminary data.</text>
</comment>